<reference evidence="7 8" key="1">
    <citation type="submission" date="2024-02" db="EMBL/GenBank/DDBJ databases">
        <title>Chromosome-scale genome assembly of the rough periwinkle Littorina saxatilis.</title>
        <authorList>
            <person name="De Jode A."/>
            <person name="Faria R."/>
            <person name="Formenti G."/>
            <person name="Sims Y."/>
            <person name="Smith T.P."/>
            <person name="Tracey A."/>
            <person name="Wood J.M.D."/>
            <person name="Zagrodzka Z.B."/>
            <person name="Johannesson K."/>
            <person name="Butlin R.K."/>
            <person name="Leder E.H."/>
        </authorList>
    </citation>
    <scope>NUCLEOTIDE SEQUENCE [LARGE SCALE GENOMIC DNA]</scope>
    <source>
        <strain evidence="7">Snail1</strain>
        <tissue evidence="7">Muscle</tissue>
    </source>
</reference>
<dbReference type="GO" id="GO:0071230">
    <property type="term" value="P:cellular response to amino acid stimulus"/>
    <property type="evidence" value="ECO:0007669"/>
    <property type="project" value="TreeGrafter"/>
</dbReference>
<evidence type="ECO:0000256" key="1">
    <source>
        <dbReference type="ARBA" id="ARBA00004371"/>
    </source>
</evidence>
<evidence type="ECO:0000256" key="6">
    <source>
        <dbReference type="ARBA" id="ARBA00032692"/>
    </source>
</evidence>
<dbReference type="Gene3D" id="3.30.450.30">
    <property type="entry name" value="Dynein light chain 2a, cytoplasmic"/>
    <property type="match status" value="1"/>
</dbReference>
<evidence type="ECO:0000256" key="4">
    <source>
        <dbReference type="ARBA" id="ARBA00022490"/>
    </source>
</evidence>
<dbReference type="GO" id="GO:1904263">
    <property type="term" value="P:positive regulation of TORC1 signaling"/>
    <property type="evidence" value="ECO:0007669"/>
    <property type="project" value="TreeGrafter"/>
</dbReference>
<dbReference type="InterPro" id="IPR024135">
    <property type="entry name" value="LAMTOR5"/>
</dbReference>
<proteinExistence type="inferred from homology"/>
<dbReference type="FunFam" id="3.30.450.30:FF:000005">
    <property type="entry name" value="Ragulator complex protein LAMTOR5 homolog"/>
    <property type="match status" value="1"/>
</dbReference>
<name>A0AAN9BAU2_9CAEN</name>
<evidence type="ECO:0000313" key="8">
    <source>
        <dbReference type="Proteomes" id="UP001374579"/>
    </source>
</evidence>
<keyword evidence="4" id="KW-0963">Cytoplasm</keyword>
<sequence length="95" mass="10072">MEGSKMEKALEKHIEETCRVPGATGAICVDQHGLILSSRGQVSKYAAGPVAYLAQQAATLNSQSYGSSPVIVIDTQNGKTLIKQEEGFTTAVFKS</sequence>
<dbReference type="Pfam" id="PF16672">
    <property type="entry name" value="LAMTOR5"/>
    <property type="match status" value="1"/>
</dbReference>
<dbReference type="PANTHER" id="PTHR13342:SF2">
    <property type="entry name" value="RAGULATOR COMPLEX PROTEIN LAMTOR5"/>
    <property type="match status" value="1"/>
</dbReference>
<dbReference type="EMBL" id="JBAMIC010000010">
    <property type="protein sequence ID" value="KAK7102600.1"/>
    <property type="molecule type" value="Genomic_DNA"/>
</dbReference>
<dbReference type="Proteomes" id="UP001374579">
    <property type="component" value="Unassembled WGS sequence"/>
</dbReference>
<gene>
    <name evidence="7" type="ORF">V1264_020796</name>
</gene>
<keyword evidence="5" id="KW-0458">Lysosome</keyword>
<dbReference type="GO" id="GO:0043066">
    <property type="term" value="P:negative regulation of apoptotic process"/>
    <property type="evidence" value="ECO:0007669"/>
    <property type="project" value="InterPro"/>
</dbReference>
<dbReference type="PRINTS" id="PR02092">
    <property type="entry name" value="HEPBVIRUSXIP"/>
</dbReference>
<comment type="subcellular location">
    <subcellularLocation>
        <location evidence="2">Cytoplasm</location>
    </subcellularLocation>
    <subcellularLocation>
        <location evidence="1">Lysosome</location>
    </subcellularLocation>
</comment>
<dbReference type="GO" id="GO:0071986">
    <property type="term" value="C:Ragulator complex"/>
    <property type="evidence" value="ECO:0007669"/>
    <property type="project" value="InterPro"/>
</dbReference>
<comment type="similarity">
    <text evidence="3">Belongs to the LAMTOR5 family.</text>
</comment>
<evidence type="ECO:0000256" key="3">
    <source>
        <dbReference type="ARBA" id="ARBA00007795"/>
    </source>
</evidence>
<dbReference type="GO" id="GO:0005764">
    <property type="term" value="C:lysosome"/>
    <property type="evidence" value="ECO:0007669"/>
    <property type="project" value="UniProtKB-SubCell"/>
</dbReference>
<dbReference type="GO" id="GO:0005085">
    <property type="term" value="F:guanyl-nucleotide exchange factor activity"/>
    <property type="evidence" value="ECO:0007669"/>
    <property type="project" value="TreeGrafter"/>
</dbReference>
<evidence type="ECO:0000313" key="7">
    <source>
        <dbReference type="EMBL" id="KAK7102600.1"/>
    </source>
</evidence>
<dbReference type="PANTHER" id="PTHR13342">
    <property type="entry name" value="RAGULATOR COMPLEX PROTEIN LAMTOR5"/>
    <property type="match status" value="1"/>
</dbReference>
<dbReference type="SUPFAM" id="SSF103196">
    <property type="entry name" value="Roadblock/LC7 domain"/>
    <property type="match status" value="1"/>
</dbReference>
<evidence type="ECO:0000256" key="5">
    <source>
        <dbReference type="ARBA" id="ARBA00023228"/>
    </source>
</evidence>
<evidence type="ECO:0000256" key="2">
    <source>
        <dbReference type="ARBA" id="ARBA00004496"/>
    </source>
</evidence>
<protein>
    <recommendedName>
        <fullName evidence="6">Late endosomal/lysosomal adaptor and MAPK and MTOR activator 5</fullName>
    </recommendedName>
</protein>
<dbReference type="AlphaFoldDB" id="A0AAN9BAU2"/>
<keyword evidence="8" id="KW-1185">Reference proteome</keyword>
<organism evidence="7 8">
    <name type="scientific">Littorina saxatilis</name>
    <dbReference type="NCBI Taxonomy" id="31220"/>
    <lineage>
        <taxon>Eukaryota</taxon>
        <taxon>Metazoa</taxon>
        <taxon>Spiralia</taxon>
        <taxon>Lophotrochozoa</taxon>
        <taxon>Mollusca</taxon>
        <taxon>Gastropoda</taxon>
        <taxon>Caenogastropoda</taxon>
        <taxon>Littorinimorpha</taxon>
        <taxon>Littorinoidea</taxon>
        <taxon>Littorinidae</taxon>
        <taxon>Littorina</taxon>
    </lineage>
</organism>
<comment type="caution">
    <text evidence="7">The sequence shown here is derived from an EMBL/GenBank/DDBJ whole genome shotgun (WGS) entry which is preliminary data.</text>
</comment>
<accession>A0AAN9BAU2</accession>